<dbReference type="OrthoDB" id="9776669at2"/>
<keyword evidence="1" id="KW-0732">Signal</keyword>
<organism evidence="2 3">
    <name type="scientific">Pontibacillus marinus BH030004 = DSM 16465</name>
    <dbReference type="NCBI Taxonomy" id="1385511"/>
    <lineage>
        <taxon>Bacteria</taxon>
        <taxon>Bacillati</taxon>
        <taxon>Bacillota</taxon>
        <taxon>Bacilli</taxon>
        <taxon>Bacillales</taxon>
        <taxon>Bacillaceae</taxon>
        <taxon>Pontibacillus</taxon>
    </lineage>
</organism>
<dbReference type="Pfam" id="PF16868">
    <property type="entry name" value="NMT1_3"/>
    <property type="match status" value="1"/>
</dbReference>
<dbReference type="Gene3D" id="3.40.190.10">
    <property type="entry name" value="Periplasmic binding protein-like II"/>
    <property type="match status" value="2"/>
</dbReference>
<evidence type="ECO:0000256" key="1">
    <source>
        <dbReference type="SAM" id="SignalP"/>
    </source>
</evidence>
<dbReference type="PANTHER" id="PTHR42941:SF1">
    <property type="entry name" value="SLL1037 PROTEIN"/>
    <property type="match status" value="1"/>
</dbReference>
<dbReference type="CDD" id="cd13567">
    <property type="entry name" value="PBP2_TtGluBP"/>
    <property type="match status" value="1"/>
</dbReference>
<feature type="chain" id="PRO_5039493931" evidence="1">
    <location>
        <begin position="22"/>
        <end position="334"/>
    </location>
</feature>
<evidence type="ECO:0000313" key="3">
    <source>
        <dbReference type="Proteomes" id="UP000030403"/>
    </source>
</evidence>
<dbReference type="SUPFAM" id="SSF53850">
    <property type="entry name" value="Periplasmic binding protein-like II"/>
    <property type="match status" value="1"/>
</dbReference>
<proteinExistence type="predicted"/>
<comment type="caution">
    <text evidence="2">The sequence shown here is derived from an EMBL/GenBank/DDBJ whole genome shotgun (WGS) entry which is preliminary data.</text>
</comment>
<keyword evidence="3" id="KW-1185">Reference proteome</keyword>
<evidence type="ECO:0000313" key="2">
    <source>
        <dbReference type="EMBL" id="KGX85418.1"/>
    </source>
</evidence>
<feature type="signal peptide" evidence="1">
    <location>
        <begin position="1"/>
        <end position="21"/>
    </location>
</feature>
<dbReference type="PROSITE" id="PS51257">
    <property type="entry name" value="PROKAR_LIPOPROTEIN"/>
    <property type="match status" value="1"/>
</dbReference>
<dbReference type="AlphaFoldDB" id="A0A0A5G2Q2"/>
<dbReference type="RefSeq" id="WP_027447998.1">
    <property type="nucleotide sequence ID" value="NZ_AVPF01000040.1"/>
</dbReference>
<dbReference type="InterPro" id="IPR011852">
    <property type="entry name" value="TRAP_TAXI"/>
</dbReference>
<protein>
    <submittedName>
        <fullName evidence="2">Immunogenic protein</fullName>
    </submittedName>
</protein>
<dbReference type="Proteomes" id="UP000030403">
    <property type="component" value="Unassembled WGS sequence"/>
</dbReference>
<dbReference type="STRING" id="1385511.GCA_000425225_00537"/>
<accession>A0A0A5G2Q2</accession>
<sequence>MNMKKGLLSMVLLLALSTILAACGGGAADGGNGGNGGEGEDGGTQFLGILTGGSQGTYYPLGGTFQTIINNNVDGVDATANSSGASVENMKKLADGDGEMAFVQTDIAAYAAEGKLMFEGNKIDNVQAIGSLYPETIQIVTTKQSGIKSVEDLKGKTVSLGNIGSGTRANAKNIIKAHGLSEEDMTVRNLSFGESTDGIKDGSIDAAFITSGTPTGAVEGLAATQDISIVPIKEEKINELKEEFPYYAKDTVKEGTYGLKQDVTTVAVQAMLVVSKDLSEDVVYNVTKAIFNNTDKVTHSKGEFISAETALNGVGIELHPGAKKYFDEKGISKD</sequence>
<dbReference type="eggNOG" id="COG2358">
    <property type="taxonomic scope" value="Bacteria"/>
</dbReference>
<dbReference type="EMBL" id="AVPF01000040">
    <property type="protein sequence ID" value="KGX85418.1"/>
    <property type="molecule type" value="Genomic_DNA"/>
</dbReference>
<dbReference type="PANTHER" id="PTHR42941">
    <property type="entry name" value="SLL1037 PROTEIN"/>
    <property type="match status" value="1"/>
</dbReference>
<dbReference type="NCBIfam" id="TIGR02122">
    <property type="entry name" value="TRAP_TAXI"/>
    <property type="match status" value="1"/>
</dbReference>
<gene>
    <name evidence="2" type="ORF">N783_14590</name>
</gene>
<reference evidence="2 3" key="1">
    <citation type="submission" date="2013-08" db="EMBL/GenBank/DDBJ databases">
        <authorList>
            <person name="Huang J."/>
            <person name="Wang G."/>
        </authorList>
    </citation>
    <scope>NUCLEOTIDE SEQUENCE [LARGE SCALE GENOMIC DNA]</scope>
    <source>
        <strain evidence="2 3">BH030004</strain>
    </source>
</reference>
<name>A0A0A5G2Q2_9BACI</name>